<sequence length="472" mass="51294">MDAFSSLTAEALGWYVYLLSDPGDGQVFYVGKGVRSRAFDHAMDARANADPEELQSAKIRRIRQIEASGSHVGVRVLRHGLASEKLAYEVEAAAIDLVNAMAPGTLLNVVLGHHHAQRGLMSAEELEILYAARPAPRVEVPVMLVSLNRLWTPSMSDGDLYEFTRGWWRVSEDRARRVRYVMGVHNGVVRSVYRPVTWRARTVGDRDYEQDEGRRPRWAFEGEPAPEMAPFLRTSVSRFLVQQWSHLYVAPEGEPPSSSGERAVLPDARSVAAAEGSHVLAAVTARLHPPQPAPEAPVNLAKCARVARSLSDLPVDIPLDASPDGMAAVGAAVERLCGASTVDDGLLAHLVTLVTVHPATPSGSRQRMRDLAARLRDRLKGGPVEELLSAGMAYGIRLDSLGPLGAVWNTPPSMVGALARTGPGLRRVAYEYLAQAVASVGDLEDQAFVRQVADRERMHVQGAWGSILGSPR</sequence>
<dbReference type="InterPro" id="IPR000305">
    <property type="entry name" value="GIY-YIG_endonuc"/>
</dbReference>
<dbReference type="OrthoDB" id="4037078at2"/>
<dbReference type="Pfam" id="PF22945">
    <property type="entry name" value="LEM-3_GIY-YIG"/>
    <property type="match status" value="1"/>
</dbReference>
<accession>A0A0A0BVV0</accession>
<evidence type="ECO:0000313" key="2">
    <source>
        <dbReference type="EMBL" id="KGM11254.1"/>
    </source>
</evidence>
<dbReference type="AlphaFoldDB" id="A0A0A0BVV0"/>
<gene>
    <name evidence="2" type="ORF">N868_11230</name>
</gene>
<evidence type="ECO:0000313" key="3">
    <source>
        <dbReference type="Proteomes" id="UP000029839"/>
    </source>
</evidence>
<dbReference type="EMBL" id="AXCY01000026">
    <property type="protein sequence ID" value="KGM11254.1"/>
    <property type="molecule type" value="Genomic_DNA"/>
</dbReference>
<keyword evidence="3" id="KW-1185">Reference proteome</keyword>
<dbReference type="CDD" id="cd10440">
    <property type="entry name" value="GIY-YIG_COG3680"/>
    <property type="match status" value="1"/>
</dbReference>
<proteinExistence type="predicted"/>
<protein>
    <recommendedName>
        <fullName evidence="1">GIY-YIG domain-containing protein</fullName>
    </recommendedName>
</protein>
<dbReference type="RefSeq" id="WP_052426097.1">
    <property type="nucleotide sequence ID" value="NZ_AXCY01000026.1"/>
</dbReference>
<evidence type="ECO:0000259" key="1">
    <source>
        <dbReference type="PROSITE" id="PS50164"/>
    </source>
</evidence>
<dbReference type="PROSITE" id="PS50164">
    <property type="entry name" value="GIY_YIG"/>
    <property type="match status" value="1"/>
</dbReference>
<comment type="caution">
    <text evidence="2">The sequence shown here is derived from an EMBL/GenBank/DDBJ whole genome shotgun (WGS) entry which is preliminary data.</text>
</comment>
<organism evidence="2 3">
    <name type="scientific">Cellulomonas carbonis T26</name>
    <dbReference type="NCBI Taxonomy" id="947969"/>
    <lineage>
        <taxon>Bacteria</taxon>
        <taxon>Bacillati</taxon>
        <taxon>Actinomycetota</taxon>
        <taxon>Actinomycetes</taxon>
        <taxon>Micrococcales</taxon>
        <taxon>Cellulomonadaceae</taxon>
        <taxon>Cellulomonas</taxon>
    </lineage>
</organism>
<dbReference type="Proteomes" id="UP000029839">
    <property type="component" value="Unassembled WGS sequence"/>
</dbReference>
<feature type="domain" description="GIY-YIG" evidence="1">
    <location>
        <begin position="12"/>
        <end position="109"/>
    </location>
</feature>
<reference evidence="2 3" key="1">
    <citation type="submission" date="2013-08" db="EMBL/GenBank/DDBJ databases">
        <title>Genome sequencing of Cellulomonas carbonis T26.</title>
        <authorList>
            <person name="Chen F."/>
            <person name="Li Y."/>
            <person name="Wang G."/>
        </authorList>
    </citation>
    <scope>NUCLEOTIDE SEQUENCE [LARGE SCALE GENOMIC DNA]</scope>
    <source>
        <strain evidence="2 3">T26</strain>
    </source>
</reference>
<reference evidence="2 3" key="2">
    <citation type="journal article" date="2015" name="Stand. Genomic Sci.">
        <title>Draft genome sequence of Cellulomonas carbonis T26(T) and comparative analysis of six Cellulomonas genomes.</title>
        <authorList>
            <person name="Zhuang W."/>
            <person name="Zhang S."/>
            <person name="Xia X."/>
            <person name="Wang G."/>
        </authorList>
    </citation>
    <scope>NUCLEOTIDE SEQUENCE [LARGE SCALE GENOMIC DNA]</scope>
    <source>
        <strain evidence="2 3">T26</strain>
    </source>
</reference>
<name>A0A0A0BVV0_9CELL</name>